<gene>
    <name evidence="2" type="ORF">AAL_00001</name>
</gene>
<dbReference type="AlphaFoldDB" id="A0A162K372"/>
<sequence length="297" mass="33126">MNDDDAARVLFRPSRKRKALRQRGDADNVSDNDDSAVSRAHKASRQRGGVAFTTSDDTAAAAAAAAATASTALIRADDAEDEIVAAAIGIPERFTRQTGLVTTVDDRHIRAPETHPGAEPAPSSTSSRDRLAEHPTQRGKLFEVPLPTELWRTAEQRRQQQQQREQNNKKTSMASSRQRRGRRASEDMKRDQLVDAFLSQNKLDVYDVPAQSSSATASAADTRSADDRMAEEFRRRYYDEVTARRQKRRAAPPARQQQQVPNKDVLKGPKLGGSRNQRAAVRDILLKQEKEKALRKF</sequence>
<feature type="compositionally biased region" description="Basic and acidic residues" evidence="1">
    <location>
        <begin position="127"/>
        <end position="136"/>
    </location>
</feature>
<feature type="region of interest" description="Disordered" evidence="1">
    <location>
        <begin position="1"/>
        <end position="50"/>
    </location>
</feature>
<organism evidence="2 3">
    <name type="scientific">Moelleriella libera RCEF 2490</name>
    <dbReference type="NCBI Taxonomy" id="1081109"/>
    <lineage>
        <taxon>Eukaryota</taxon>
        <taxon>Fungi</taxon>
        <taxon>Dikarya</taxon>
        <taxon>Ascomycota</taxon>
        <taxon>Pezizomycotina</taxon>
        <taxon>Sordariomycetes</taxon>
        <taxon>Hypocreomycetidae</taxon>
        <taxon>Hypocreales</taxon>
        <taxon>Clavicipitaceae</taxon>
        <taxon>Moelleriella</taxon>
    </lineage>
</organism>
<dbReference type="Proteomes" id="UP000078544">
    <property type="component" value="Unassembled WGS sequence"/>
</dbReference>
<proteinExistence type="predicted"/>
<comment type="caution">
    <text evidence="2">The sequence shown here is derived from an EMBL/GenBank/DDBJ whole genome shotgun (WGS) entry which is preliminary data.</text>
</comment>
<evidence type="ECO:0000256" key="1">
    <source>
        <dbReference type="SAM" id="MobiDB-lite"/>
    </source>
</evidence>
<feature type="region of interest" description="Disordered" evidence="1">
    <location>
        <begin position="240"/>
        <end position="279"/>
    </location>
</feature>
<feature type="compositionally biased region" description="Low complexity" evidence="1">
    <location>
        <begin position="212"/>
        <end position="222"/>
    </location>
</feature>
<reference evidence="2 3" key="1">
    <citation type="journal article" date="2016" name="Genome Biol. Evol.">
        <title>Divergent and convergent evolution of fungal pathogenicity.</title>
        <authorList>
            <person name="Shang Y."/>
            <person name="Xiao G."/>
            <person name="Zheng P."/>
            <person name="Cen K."/>
            <person name="Zhan S."/>
            <person name="Wang C."/>
        </authorList>
    </citation>
    <scope>NUCLEOTIDE SEQUENCE [LARGE SCALE GENOMIC DNA]</scope>
    <source>
        <strain evidence="2 3">RCEF 2490</strain>
    </source>
</reference>
<feature type="region of interest" description="Disordered" evidence="1">
    <location>
        <begin position="208"/>
        <end position="228"/>
    </location>
</feature>
<keyword evidence="3" id="KW-1185">Reference proteome</keyword>
<accession>A0A162K372</accession>
<feature type="region of interest" description="Disordered" evidence="1">
    <location>
        <begin position="109"/>
        <end position="190"/>
    </location>
</feature>
<protein>
    <recommendedName>
        <fullName evidence="4">mRNA splicing factor RNA helicase</fullName>
    </recommendedName>
</protein>
<evidence type="ECO:0000313" key="3">
    <source>
        <dbReference type="Proteomes" id="UP000078544"/>
    </source>
</evidence>
<name>A0A162K372_9HYPO</name>
<dbReference type="EMBL" id="AZGY01000001">
    <property type="protein sequence ID" value="OAA32536.1"/>
    <property type="molecule type" value="Genomic_DNA"/>
</dbReference>
<evidence type="ECO:0008006" key="4">
    <source>
        <dbReference type="Google" id="ProtNLM"/>
    </source>
</evidence>
<dbReference type="OrthoDB" id="5627at2759"/>
<evidence type="ECO:0000313" key="2">
    <source>
        <dbReference type="EMBL" id="OAA32536.1"/>
    </source>
</evidence>